<feature type="region of interest" description="Disordered" evidence="1">
    <location>
        <begin position="89"/>
        <end position="112"/>
    </location>
</feature>
<proteinExistence type="predicted"/>
<name>A0AAW1K407_POPJA</name>
<dbReference type="Pfam" id="PF00078">
    <property type="entry name" value="RVT_1"/>
    <property type="match status" value="1"/>
</dbReference>
<dbReference type="InterPro" id="IPR043502">
    <property type="entry name" value="DNA/RNA_pol_sf"/>
</dbReference>
<organism evidence="3 4">
    <name type="scientific">Popillia japonica</name>
    <name type="common">Japanese beetle</name>
    <dbReference type="NCBI Taxonomy" id="7064"/>
    <lineage>
        <taxon>Eukaryota</taxon>
        <taxon>Metazoa</taxon>
        <taxon>Ecdysozoa</taxon>
        <taxon>Arthropoda</taxon>
        <taxon>Hexapoda</taxon>
        <taxon>Insecta</taxon>
        <taxon>Pterygota</taxon>
        <taxon>Neoptera</taxon>
        <taxon>Endopterygota</taxon>
        <taxon>Coleoptera</taxon>
        <taxon>Polyphaga</taxon>
        <taxon>Scarabaeiformia</taxon>
        <taxon>Scarabaeidae</taxon>
        <taxon>Rutelinae</taxon>
        <taxon>Popillia</taxon>
    </lineage>
</organism>
<comment type="caution">
    <text evidence="3">The sequence shown here is derived from an EMBL/GenBank/DDBJ whole genome shotgun (WGS) entry which is preliminary data.</text>
</comment>
<evidence type="ECO:0000256" key="1">
    <source>
        <dbReference type="SAM" id="MobiDB-lite"/>
    </source>
</evidence>
<evidence type="ECO:0000313" key="3">
    <source>
        <dbReference type="EMBL" id="KAK9712066.1"/>
    </source>
</evidence>
<dbReference type="InterPro" id="IPR005312">
    <property type="entry name" value="DUF1759"/>
</dbReference>
<dbReference type="SUPFAM" id="SSF56672">
    <property type="entry name" value="DNA/RNA polymerases"/>
    <property type="match status" value="1"/>
</dbReference>
<evidence type="ECO:0000313" key="4">
    <source>
        <dbReference type="Proteomes" id="UP001458880"/>
    </source>
</evidence>
<reference evidence="3 4" key="1">
    <citation type="journal article" date="2024" name="BMC Genomics">
        <title>De novo assembly and annotation of Popillia japonica's genome with initial clues to its potential as an invasive pest.</title>
        <authorList>
            <person name="Cucini C."/>
            <person name="Boschi S."/>
            <person name="Funari R."/>
            <person name="Cardaioli E."/>
            <person name="Iannotti N."/>
            <person name="Marturano G."/>
            <person name="Paoli F."/>
            <person name="Bruttini M."/>
            <person name="Carapelli A."/>
            <person name="Frati F."/>
            <person name="Nardi F."/>
        </authorList>
    </citation>
    <scope>NUCLEOTIDE SEQUENCE [LARGE SCALE GENOMIC DNA]</scope>
    <source>
        <strain evidence="3">DMR45628</strain>
    </source>
</reference>
<dbReference type="InterPro" id="IPR000477">
    <property type="entry name" value="RT_dom"/>
</dbReference>
<dbReference type="EMBL" id="JASPKY010000269">
    <property type="protein sequence ID" value="KAK9712066.1"/>
    <property type="molecule type" value="Genomic_DNA"/>
</dbReference>
<accession>A0AAW1K407</accession>
<protein>
    <submittedName>
        <fullName evidence="3">Reverse transcriptase (RNA-dependent DNA polymerase)</fullName>
    </submittedName>
</protein>
<feature type="compositionally biased region" description="Basic and acidic residues" evidence="1">
    <location>
        <begin position="89"/>
        <end position="104"/>
    </location>
</feature>
<sequence length="556" mass="64332">MDESLRINIRKRGTIKQRLTNFVKFVENIQQQVDSSENIQSIQGDIECACADDDLNEHFSYRDEFNDTLVANQAKALVILETFKNKDNNESSIRDKSELDKEGDNNSIISDTDRDSINLNNVVGNNDRSKVVKLPTIELPKFKGDYSDWLGFKDTFQSLIHDNVRLNKIQKFHYLRASLGQNAQKIIQCLEFSSENYDKAWDLLCKRYNKSQLLVHSHLKALFQIESLGKETACGLRTIIDSVCEHLHALNSLKQPTEQWDQILIYLITNKLDRATLREWDQVKAIDEFPNFQEFLLFLNKRADALETFETNHLKNKDEKENRIIHYKRTSMLASTNLTCNYCPRVVFDGSATTTTGWSLNDLQYTGPSIINGIFKILITIRQYKFLVTADVAKMYRQIWIHPDDRCLQKIFWRNNENEEPRLYTLNTVTYGTSSAPFLAIRCLQQAAYENQHIFPEASQVILDNFYVDDLITGFNSEHDAVRICQQVSYVLNKYNFELRKWHSNNKTITDTNKWYHVSSADNPADIASGGISTQAIITTQLWWKGAPFLALPKSE</sequence>
<dbReference type="GO" id="GO:0003964">
    <property type="term" value="F:RNA-directed DNA polymerase activity"/>
    <property type="evidence" value="ECO:0007669"/>
    <property type="project" value="UniProtKB-KW"/>
</dbReference>
<dbReference type="Proteomes" id="UP001458880">
    <property type="component" value="Unassembled WGS sequence"/>
</dbReference>
<gene>
    <name evidence="3" type="ORF">QE152_g25130</name>
</gene>
<keyword evidence="3" id="KW-0548">Nucleotidyltransferase</keyword>
<keyword evidence="3" id="KW-0695">RNA-directed DNA polymerase</keyword>
<evidence type="ECO:0000259" key="2">
    <source>
        <dbReference type="Pfam" id="PF00078"/>
    </source>
</evidence>
<keyword evidence="3" id="KW-0808">Transferase</keyword>
<keyword evidence="4" id="KW-1185">Reference proteome</keyword>
<dbReference type="Pfam" id="PF03564">
    <property type="entry name" value="DUF1759"/>
    <property type="match status" value="1"/>
</dbReference>
<dbReference type="PANTHER" id="PTHR47331">
    <property type="entry name" value="PHD-TYPE DOMAIN-CONTAINING PROTEIN"/>
    <property type="match status" value="1"/>
</dbReference>
<feature type="domain" description="Reverse transcriptase" evidence="2">
    <location>
        <begin position="326"/>
        <end position="500"/>
    </location>
</feature>
<dbReference type="AlphaFoldDB" id="A0AAW1K407"/>